<dbReference type="PANTHER" id="PTHR10285">
    <property type="entry name" value="URIDINE KINASE"/>
    <property type="match status" value="1"/>
</dbReference>
<reference evidence="1" key="1">
    <citation type="submission" date="2018-01" db="EMBL/GenBank/DDBJ databases">
        <authorList>
            <person name="Yu X.-D."/>
        </authorList>
    </citation>
    <scope>NUCLEOTIDE SEQUENCE</scope>
    <source>
        <strain evidence="1">ZX-21</strain>
    </source>
</reference>
<organism evidence="1 2">
    <name type="scientific">Zhongshania marina</name>
    <dbReference type="NCBI Taxonomy" id="2304603"/>
    <lineage>
        <taxon>Bacteria</taxon>
        <taxon>Pseudomonadati</taxon>
        <taxon>Pseudomonadota</taxon>
        <taxon>Gammaproteobacteria</taxon>
        <taxon>Cellvibrionales</taxon>
        <taxon>Spongiibacteraceae</taxon>
        <taxon>Zhongshania</taxon>
    </lineage>
</organism>
<sequence>MPNTLDALSKFLEREKLPETYRAQARDSFIPFIEAIRPKLAAAGRVPVLGIHGSQGSGKSTLAEFIHWYLQEQGGLNVALLSLDDFYLSLAERQQLAAKRHPLLRTRGVPGTHDISLALETIATLRHIGAGERASLPRFDKACDDRAPESSWPQISGPVDLIVFEGWCVGATPQDEADLKLPINELERSEDSDAQWRTYVNSCLAAEYQDLFAELDYLLMLRAPDFNCVAAWRSEQEQKLAQRLAGNVQASALMDEAAILRFIQHYQRITTHCLNTLPKRADCVMALGTQREILNVAYREGS</sequence>
<dbReference type="AlphaFoldDB" id="A0A2S4HHE3"/>
<evidence type="ECO:0008006" key="3">
    <source>
        <dbReference type="Google" id="ProtNLM"/>
    </source>
</evidence>
<dbReference type="RefSeq" id="WP_103683810.1">
    <property type="nucleotide sequence ID" value="NZ_PQGG01000016.1"/>
</dbReference>
<dbReference type="Gene3D" id="3.40.50.300">
    <property type="entry name" value="P-loop containing nucleotide triphosphate hydrolases"/>
    <property type="match status" value="1"/>
</dbReference>
<dbReference type="Proteomes" id="UP000237222">
    <property type="component" value="Unassembled WGS sequence"/>
</dbReference>
<comment type="caution">
    <text evidence="1">The sequence shown here is derived from an EMBL/GenBank/DDBJ whole genome shotgun (WGS) entry which is preliminary data.</text>
</comment>
<dbReference type="EMBL" id="PQGG01000016">
    <property type="protein sequence ID" value="POP53415.1"/>
    <property type="molecule type" value="Genomic_DNA"/>
</dbReference>
<dbReference type="OrthoDB" id="455474at2"/>
<gene>
    <name evidence="1" type="ORF">C0068_07165</name>
</gene>
<dbReference type="SUPFAM" id="SSF52540">
    <property type="entry name" value="P-loop containing nucleoside triphosphate hydrolases"/>
    <property type="match status" value="1"/>
</dbReference>
<evidence type="ECO:0000313" key="1">
    <source>
        <dbReference type="EMBL" id="POP53415.1"/>
    </source>
</evidence>
<protein>
    <recommendedName>
        <fullName evidence="3">Kinase</fullName>
    </recommendedName>
</protein>
<proteinExistence type="predicted"/>
<evidence type="ECO:0000313" key="2">
    <source>
        <dbReference type="Proteomes" id="UP000237222"/>
    </source>
</evidence>
<name>A0A2S4HHE3_9GAMM</name>
<accession>A0A2S4HHE3</accession>
<dbReference type="InterPro" id="IPR027417">
    <property type="entry name" value="P-loop_NTPase"/>
</dbReference>